<evidence type="ECO:0000313" key="2">
    <source>
        <dbReference type="EMBL" id="SFQ85866.1"/>
    </source>
</evidence>
<dbReference type="PANTHER" id="PTHR30244">
    <property type="entry name" value="TRANSAMINASE"/>
    <property type="match status" value="1"/>
</dbReference>
<reference evidence="2 3" key="1">
    <citation type="submission" date="2016-10" db="EMBL/GenBank/DDBJ databases">
        <authorList>
            <person name="Varghese N."/>
            <person name="Submissions S."/>
        </authorList>
    </citation>
    <scope>NUCLEOTIDE SEQUENCE [LARGE SCALE GENOMIC DNA]</scope>
    <source>
        <strain evidence="2 3">DSM 13796</strain>
    </source>
</reference>
<dbReference type="PANTHER" id="PTHR30244:SF36">
    <property type="entry name" value="3-OXO-GLUCOSE-6-PHOSPHATE:GLUTAMATE AMINOTRANSFERASE"/>
    <property type="match status" value="1"/>
</dbReference>
<gene>
    <name evidence="2" type="ORF">SAMN02745910_04496</name>
</gene>
<evidence type="ECO:0000313" key="3">
    <source>
        <dbReference type="Proteomes" id="UP000182762"/>
    </source>
</evidence>
<dbReference type="InterPro" id="IPR000653">
    <property type="entry name" value="DegT/StrS_aminotransferase"/>
</dbReference>
<keyword evidence="2" id="KW-0032">Aminotransferase</keyword>
<keyword evidence="3" id="KW-1185">Reference proteome</keyword>
<organism evidence="2 3">
    <name type="scientific">Priestia endophytica DSM 13796</name>
    <dbReference type="NCBI Taxonomy" id="1121089"/>
    <lineage>
        <taxon>Bacteria</taxon>
        <taxon>Bacillati</taxon>
        <taxon>Bacillota</taxon>
        <taxon>Bacilli</taxon>
        <taxon>Bacillales</taxon>
        <taxon>Bacillaceae</taxon>
        <taxon>Priestia</taxon>
    </lineage>
</organism>
<protein>
    <submittedName>
        <fullName evidence="2">DegT/DnrJ/EryC1/StrS aminotransferase family protein</fullName>
    </submittedName>
</protein>
<dbReference type="Gene3D" id="3.40.640.10">
    <property type="entry name" value="Type I PLP-dependent aspartate aminotransferase-like (Major domain)"/>
    <property type="match status" value="1"/>
</dbReference>
<comment type="caution">
    <text evidence="2">The sequence shown here is derived from an EMBL/GenBank/DDBJ whole genome shotgun (WGS) entry which is preliminary data.</text>
</comment>
<evidence type="ECO:0000256" key="1">
    <source>
        <dbReference type="ARBA" id="ARBA00022898"/>
    </source>
</evidence>
<dbReference type="GO" id="GO:0008483">
    <property type="term" value="F:transaminase activity"/>
    <property type="evidence" value="ECO:0007669"/>
    <property type="project" value="UniProtKB-KW"/>
</dbReference>
<name>A0A1I6BY51_9BACI</name>
<sequence length="159" mass="17825">MSSGNNYKKNNKVNEVPFMPVNRLITNNEVEDILKSLAKVLPTGKFTSGSYLEKFEDALSIYLQKRYVISTSNGTDTLMISLLALGLERGDEVIMPANSFSVTENAVLAWGGIPVYVDINPNTFCIDQNKIEEVITTKTKFILPVHLYGKHSEMKEYVI</sequence>
<proteinExistence type="predicted"/>
<dbReference type="EMBL" id="FOXX01000016">
    <property type="protein sequence ID" value="SFQ85866.1"/>
    <property type="molecule type" value="Genomic_DNA"/>
</dbReference>
<dbReference type="InterPro" id="IPR015421">
    <property type="entry name" value="PyrdxlP-dep_Trfase_major"/>
</dbReference>
<accession>A0A1I6BY51</accession>
<keyword evidence="2" id="KW-0808">Transferase</keyword>
<dbReference type="Proteomes" id="UP000182762">
    <property type="component" value="Unassembled WGS sequence"/>
</dbReference>
<dbReference type="Pfam" id="PF01041">
    <property type="entry name" value="DegT_DnrJ_EryC1"/>
    <property type="match status" value="1"/>
</dbReference>
<keyword evidence="1" id="KW-0663">Pyridoxal phosphate</keyword>
<dbReference type="InterPro" id="IPR015424">
    <property type="entry name" value="PyrdxlP-dep_Trfase"/>
</dbReference>
<dbReference type="SUPFAM" id="SSF53383">
    <property type="entry name" value="PLP-dependent transferases"/>
    <property type="match status" value="1"/>
</dbReference>